<dbReference type="Pfam" id="PF03839">
    <property type="entry name" value="Sec62"/>
    <property type="match status" value="1"/>
</dbReference>
<dbReference type="PANTHER" id="PTHR12443">
    <property type="entry name" value="TRANSLOCATION PROTEIN SEC62"/>
    <property type="match status" value="1"/>
</dbReference>
<feature type="transmembrane region" description="Helical" evidence="16">
    <location>
        <begin position="403"/>
        <end position="425"/>
    </location>
</feature>
<feature type="region of interest" description="Disordered" evidence="15">
    <location>
        <begin position="223"/>
        <end position="281"/>
    </location>
</feature>
<dbReference type="InterPro" id="IPR001326">
    <property type="entry name" value="Transl_elong_EF1B_B/D_CS"/>
</dbReference>
<gene>
    <name evidence="18" type="ORF">E3N88_24644</name>
</gene>
<keyword evidence="7 16" id="KW-0812">Transmembrane</keyword>
<evidence type="ECO:0000256" key="12">
    <source>
        <dbReference type="ARBA" id="ARBA00022989"/>
    </source>
</evidence>
<keyword evidence="6" id="KW-0813">Transport</keyword>
<dbReference type="InterPro" id="IPR036282">
    <property type="entry name" value="Glutathione-S-Trfase_C_sf"/>
</dbReference>
<keyword evidence="12 16" id="KW-1133">Transmembrane helix</keyword>
<sequence length="596" mass="66926">MAVTFSDLHTDAGIKFLESFLSGKTYISGNQITKDDVKVYASISEKPSADLYPCASKWYECVASKLSSSFPGKATGVRISAQGPSSEAAPVKEVAKEAAADDEDDDLDLFGDETEEEKKAAEERDQAKASAKKKESGKSSVLMDVKPWDDETDMKKLEEAVRSVEMPGLLWGASKLVPVGYGIKKMQIMMTIVDDLVSVDSLIEECLTKFPFSLYKTTIPAKPKPVPEKTEKPRSSKTVAKITGMKKAGAEKKRARRSSAAVKTAAGRDPATDTPPRKQGKKKDVFQLFAEKVRDHKDLVSRWAVLQETRVEYFRGKDFVTFLKNHPELKDILESDRHLEVEDIVNVLLSKNLLVRCDRVVKTVRPGKRKLSTWPAHLEIFPEQEFSDNDAFFAWTFVNKRPLWQTLLSLSWPVLTLAICLFPVYPHQAKLLILYSCAGVLLLILCLLLVRALIFGASWILLGKRIWIFPNILAEEATLGELFRFWPQKDEEEKPKLTARMFYAIVAVLAILLLRHHAPDEAARARYQKRVSNIIDDVLEWDPRLALSGMMDSMQSEVNGTETNNNVTDGGEKADDYAENEHAESTDDKDLYNDTI</sequence>
<dbReference type="InterPro" id="IPR004728">
    <property type="entry name" value="Sec62"/>
</dbReference>
<comment type="subcellular location">
    <subcellularLocation>
        <location evidence="1">Endoplasmic reticulum membrane</location>
        <topology evidence="1">Multi-pass membrane protein</topology>
    </subcellularLocation>
</comment>
<feature type="compositionally biased region" description="Basic and acidic residues" evidence="15">
    <location>
        <begin position="570"/>
        <end position="596"/>
    </location>
</feature>
<feature type="compositionally biased region" description="Basic and acidic residues" evidence="15">
    <location>
        <begin position="225"/>
        <end position="234"/>
    </location>
</feature>
<feature type="compositionally biased region" description="Basic and acidic residues" evidence="15">
    <location>
        <begin position="116"/>
        <end position="137"/>
    </location>
</feature>
<keyword evidence="11" id="KW-0653">Protein transport</keyword>
<dbReference type="PROSITE" id="PS00824">
    <property type="entry name" value="EF1BD_1"/>
    <property type="match status" value="1"/>
</dbReference>
<evidence type="ECO:0000256" key="4">
    <source>
        <dbReference type="ARBA" id="ARBA00011606"/>
    </source>
</evidence>
<keyword evidence="8" id="KW-0251">Elongation factor</keyword>
<evidence type="ECO:0000256" key="10">
    <source>
        <dbReference type="ARBA" id="ARBA00022917"/>
    </source>
</evidence>
<accession>A0A5N6N3V7</accession>
<keyword evidence="9" id="KW-0256">Endoplasmic reticulum</keyword>
<keyword evidence="10" id="KW-0648">Protein biosynthesis</keyword>
<feature type="region of interest" description="Disordered" evidence="15">
    <location>
        <begin position="78"/>
        <end position="143"/>
    </location>
</feature>
<keyword evidence="19" id="KW-1185">Reference proteome</keyword>
<protein>
    <recommendedName>
        <fullName evidence="5">Translocation protein SEC62</fullName>
    </recommendedName>
</protein>
<dbReference type="PANTHER" id="PTHR12443:SF9">
    <property type="entry name" value="TRANSLOCATION PROTEIN SEC62"/>
    <property type="match status" value="1"/>
</dbReference>
<evidence type="ECO:0000256" key="15">
    <source>
        <dbReference type="SAM" id="MobiDB-lite"/>
    </source>
</evidence>
<evidence type="ECO:0000256" key="3">
    <source>
        <dbReference type="ARBA" id="ARBA00010604"/>
    </source>
</evidence>
<dbReference type="InterPro" id="IPR014038">
    <property type="entry name" value="EF1B_bsu/dsu_GNE"/>
</dbReference>
<keyword evidence="13" id="KW-0811">Translocation</keyword>
<evidence type="ECO:0000256" key="1">
    <source>
        <dbReference type="ARBA" id="ARBA00004477"/>
    </source>
</evidence>
<dbReference type="SMART" id="SM00888">
    <property type="entry name" value="EF1_GNE"/>
    <property type="match status" value="1"/>
</dbReference>
<evidence type="ECO:0000256" key="2">
    <source>
        <dbReference type="ARBA" id="ARBA00007411"/>
    </source>
</evidence>
<evidence type="ECO:0000256" key="16">
    <source>
        <dbReference type="SAM" id="Phobius"/>
    </source>
</evidence>
<dbReference type="SUPFAM" id="SSF54984">
    <property type="entry name" value="eEF-1beta-like"/>
    <property type="match status" value="1"/>
</dbReference>
<feature type="transmembrane region" description="Helical" evidence="16">
    <location>
        <begin position="497"/>
        <end position="514"/>
    </location>
</feature>
<dbReference type="FunFam" id="3.30.70.60:FF:000001">
    <property type="entry name" value="Elongation factor 1-beta 1 like"/>
    <property type="match status" value="1"/>
</dbReference>
<dbReference type="InterPro" id="IPR036219">
    <property type="entry name" value="eEF-1beta-like_sf"/>
</dbReference>
<proteinExistence type="inferred from homology"/>
<feature type="compositionally biased region" description="Acidic residues" evidence="15">
    <location>
        <begin position="100"/>
        <end position="115"/>
    </location>
</feature>
<dbReference type="InterPro" id="IPR014717">
    <property type="entry name" value="Transl_elong_EF1B/ribsomal_bS6"/>
</dbReference>
<evidence type="ECO:0000256" key="11">
    <source>
        <dbReference type="ARBA" id="ARBA00022927"/>
    </source>
</evidence>
<dbReference type="AlphaFoldDB" id="A0A5N6N3V7"/>
<evidence type="ECO:0000313" key="18">
    <source>
        <dbReference type="EMBL" id="KAD4384476.1"/>
    </source>
</evidence>
<keyword evidence="14 16" id="KW-0472">Membrane</keyword>
<dbReference type="CDD" id="cd00292">
    <property type="entry name" value="EF1B"/>
    <property type="match status" value="1"/>
</dbReference>
<evidence type="ECO:0000313" key="19">
    <source>
        <dbReference type="Proteomes" id="UP000326396"/>
    </source>
</evidence>
<evidence type="ECO:0000256" key="7">
    <source>
        <dbReference type="ARBA" id="ARBA00022692"/>
    </source>
</evidence>
<comment type="similarity">
    <text evidence="2">Belongs to the EF-1-beta/EF-1-delta family.</text>
</comment>
<feature type="transmembrane region" description="Helical" evidence="16">
    <location>
        <begin position="432"/>
        <end position="461"/>
    </location>
</feature>
<comment type="subunit">
    <text evidence="4">EF-1 is composed of 4 subunits: alpha, beta (1B-alpha=beta'), delta (1B-beta), and gamma (1B-gamma).</text>
</comment>
<evidence type="ECO:0000256" key="5">
    <source>
        <dbReference type="ARBA" id="ARBA00021257"/>
    </source>
</evidence>
<evidence type="ECO:0000256" key="13">
    <source>
        <dbReference type="ARBA" id="ARBA00023010"/>
    </source>
</evidence>
<dbReference type="Pfam" id="PF00736">
    <property type="entry name" value="EF1_GNE"/>
    <property type="match status" value="1"/>
</dbReference>
<evidence type="ECO:0000259" key="17">
    <source>
        <dbReference type="SMART" id="SM00888"/>
    </source>
</evidence>
<feature type="region of interest" description="Disordered" evidence="15">
    <location>
        <begin position="556"/>
        <end position="596"/>
    </location>
</feature>
<evidence type="ECO:0000256" key="14">
    <source>
        <dbReference type="ARBA" id="ARBA00023136"/>
    </source>
</evidence>
<dbReference type="GO" id="GO:0005789">
    <property type="term" value="C:endoplasmic reticulum membrane"/>
    <property type="evidence" value="ECO:0007669"/>
    <property type="project" value="UniProtKB-SubCell"/>
</dbReference>
<dbReference type="Proteomes" id="UP000326396">
    <property type="component" value="Linkage Group LG3"/>
</dbReference>
<evidence type="ECO:0000256" key="9">
    <source>
        <dbReference type="ARBA" id="ARBA00022824"/>
    </source>
</evidence>
<comment type="similarity">
    <text evidence="3">Belongs to the SEC62 family.</text>
</comment>
<reference evidence="18 19" key="1">
    <citation type="submission" date="2019-05" db="EMBL/GenBank/DDBJ databases">
        <title>Mikania micrantha, genome provides insights into the molecular mechanism of rapid growth.</title>
        <authorList>
            <person name="Liu B."/>
        </authorList>
    </citation>
    <scope>NUCLEOTIDE SEQUENCE [LARGE SCALE GENOMIC DNA]</scope>
    <source>
        <strain evidence="18">NLD-2019</strain>
        <tissue evidence="18">Leaf</tissue>
    </source>
</reference>
<evidence type="ECO:0000256" key="6">
    <source>
        <dbReference type="ARBA" id="ARBA00022448"/>
    </source>
</evidence>
<organism evidence="18 19">
    <name type="scientific">Mikania micrantha</name>
    <name type="common">bitter vine</name>
    <dbReference type="NCBI Taxonomy" id="192012"/>
    <lineage>
        <taxon>Eukaryota</taxon>
        <taxon>Viridiplantae</taxon>
        <taxon>Streptophyta</taxon>
        <taxon>Embryophyta</taxon>
        <taxon>Tracheophyta</taxon>
        <taxon>Spermatophyta</taxon>
        <taxon>Magnoliopsida</taxon>
        <taxon>eudicotyledons</taxon>
        <taxon>Gunneridae</taxon>
        <taxon>Pentapetalae</taxon>
        <taxon>asterids</taxon>
        <taxon>campanulids</taxon>
        <taxon>Asterales</taxon>
        <taxon>Asteraceae</taxon>
        <taxon>Asteroideae</taxon>
        <taxon>Heliantheae alliance</taxon>
        <taxon>Eupatorieae</taxon>
        <taxon>Mikania</taxon>
    </lineage>
</organism>
<dbReference type="SUPFAM" id="SSF47616">
    <property type="entry name" value="GST C-terminal domain-like"/>
    <property type="match status" value="1"/>
</dbReference>
<dbReference type="GO" id="GO:0003746">
    <property type="term" value="F:translation elongation factor activity"/>
    <property type="evidence" value="ECO:0007669"/>
    <property type="project" value="UniProtKB-KW"/>
</dbReference>
<dbReference type="Gene3D" id="3.30.70.60">
    <property type="match status" value="1"/>
</dbReference>
<dbReference type="OrthoDB" id="200187at2759"/>
<dbReference type="EMBL" id="SZYD01000013">
    <property type="protein sequence ID" value="KAD4384476.1"/>
    <property type="molecule type" value="Genomic_DNA"/>
</dbReference>
<comment type="caution">
    <text evidence="18">The sequence shown here is derived from an EMBL/GenBank/DDBJ whole genome shotgun (WGS) entry which is preliminary data.</text>
</comment>
<name>A0A5N6N3V7_9ASTR</name>
<evidence type="ECO:0000256" key="8">
    <source>
        <dbReference type="ARBA" id="ARBA00022768"/>
    </source>
</evidence>
<feature type="domain" description="Translation elongation factor EF1B beta/delta subunit guanine nucleotide exchange" evidence="17">
    <location>
        <begin position="138"/>
        <end position="311"/>
    </location>
</feature>
<feature type="compositionally biased region" description="Low complexity" evidence="15">
    <location>
        <begin position="557"/>
        <end position="569"/>
    </location>
</feature>
<dbReference type="GO" id="GO:0031204">
    <property type="term" value="P:post-translational protein targeting to membrane, translocation"/>
    <property type="evidence" value="ECO:0007669"/>
    <property type="project" value="TreeGrafter"/>
</dbReference>